<dbReference type="PROSITE" id="PS00138">
    <property type="entry name" value="SUBTILASE_SER"/>
    <property type="match status" value="1"/>
</dbReference>
<protein>
    <submittedName>
        <fullName evidence="17">Peptidase S8</fullName>
    </submittedName>
</protein>
<feature type="chain" id="PRO_5022016097" evidence="12">
    <location>
        <begin position="29"/>
        <end position="882"/>
    </location>
</feature>
<accession>A0A514LGP2</accession>
<dbReference type="Pfam" id="PF05922">
    <property type="entry name" value="Inhibitor_I9"/>
    <property type="match status" value="1"/>
</dbReference>
<evidence type="ECO:0000256" key="6">
    <source>
        <dbReference type="ARBA" id="ARBA00022801"/>
    </source>
</evidence>
<evidence type="ECO:0000256" key="9">
    <source>
        <dbReference type="PROSITE-ProRule" id="PRU01240"/>
    </source>
</evidence>
<feature type="active site" description="Charge relay system" evidence="8 9">
    <location>
        <position position="529"/>
    </location>
</feature>
<name>A0A514LGP2_9BACI</name>
<dbReference type="Gene3D" id="3.50.30.30">
    <property type="match status" value="1"/>
</dbReference>
<evidence type="ECO:0000259" key="14">
    <source>
        <dbReference type="Pfam" id="PF02225"/>
    </source>
</evidence>
<keyword evidence="6 9" id="KW-0378">Hydrolase</keyword>
<dbReference type="InterPro" id="IPR022398">
    <property type="entry name" value="Peptidase_S8_His-AS"/>
</dbReference>
<dbReference type="Pfam" id="PF22888">
    <property type="entry name" value="FIMAH"/>
    <property type="match status" value="1"/>
</dbReference>
<dbReference type="InterPro" id="IPR046450">
    <property type="entry name" value="PA_dom_sf"/>
</dbReference>
<reference evidence="18" key="1">
    <citation type="submission" date="2019-01" db="EMBL/GenBank/DDBJ databases">
        <title>Genomic analysis of Salicibibacter sp. NKC3-5.</title>
        <authorList>
            <person name="Oh Y.J."/>
        </authorList>
    </citation>
    <scope>NUCLEOTIDE SEQUENCE [LARGE SCALE GENOMIC DNA]</scope>
    <source>
        <strain evidence="18">NKC3-5</strain>
    </source>
</reference>
<dbReference type="InterPro" id="IPR036852">
    <property type="entry name" value="Peptidase_S8/S53_dom_sf"/>
</dbReference>
<evidence type="ECO:0000256" key="2">
    <source>
        <dbReference type="ARBA" id="ARBA00022512"/>
    </source>
</evidence>
<dbReference type="InterPro" id="IPR050131">
    <property type="entry name" value="Peptidase_S8_subtilisin-like"/>
</dbReference>
<evidence type="ECO:0000259" key="15">
    <source>
        <dbReference type="Pfam" id="PF05922"/>
    </source>
</evidence>
<evidence type="ECO:0000256" key="11">
    <source>
        <dbReference type="SAM" id="MobiDB-lite"/>
    </source>
</evidence>
<evidence type="ECO:0000256" key="3">
    <source>
        <dbReference type="ARBA" id="ARBA00022525"/>
    </source>
</evidence>
<keyword evidence="4 9" id="KW-0645">Protease</keyword>
<dbReference type="Gene3D" id="3.40.50.200">
    <property type="entry name" value="Peptidase S8/S53 domain"/>
    <property type="match status" value="1"/>
</dbReference>
<keyword evidence="2" id="KW-0134">Cell wall</keyword>
<sequence length="882" mass="95417">MFDKSRSIAIFSVVILLVSGAFPNASLAEEDEPTAELYGEHDFSSSDDATVIVELEEESVAEAKHMGFSQSEDTIESQQTQVLSEIETFAADYEVGHTYRHVFSGFSLDVPEDEIPNLLTVEDVKAIYPEVEYETTDIGEPLLIQEEEMDPLMLDSGPFIGADEAWDLGYTGEGSTVAIIDTGVDYTHPDLEHAFDDYKGYDFVDNTDDPQETPPGDPRGGETNHGTHVAGTVAADGLAVGVAPDAELLAYRVLGPGGSGTNIDVIAGIEQAVIDGTDVMNLSLGNTLNDPDYATSIALDWAMEEGVAAVTSNGNAGPDNWTVGSPGTSRDAISVGASELPYSEYSAEIETDNEYLSAEVMGYPNELDLLALDRAEYEFVDAGQGHPEDFEGEDLEGQIALMVRGDIPYVEKVENAEEAGAVGTIIFNNIEDEEQPLVPGLPLPTMMLSLEDGQQMQSALEQGDNMVSFNLAFEREVDETIADFSSRGPVMDTWMIKPDVTAPGVDIISTIPTHEEDDPYGYASLQGTSMAAPHVAGATAVLMESDPDAEVEELKGLLMNTSETLHDPDGDIYPYNTQGAGSIRVPDAIESNTVVTPGSHSFGTFAEEDGVQSERSSYTIQNRSDERQPYAFDINFDANPDGIDVLTSSDVALNPGESEEIRVNIQVDPDQLEDDYYEGTITVDSMNETIEVPTILFVDEPDYPRITELGVDENDEGGFGYTAYLPGGAEEFGLLVYQAEPFEYVGLAEVDTEVSTGEYTGTWDGTIVGDPLPGGDYVLVGYANQEGQVDYAQSPVISIEATTNATQELIEQSVDDNEAAHALSLHMTALTHYEDQGDGDKFVNHMGGFQDLLDQQLDKRSISENTFAMLSSQVDLLMETWQ</sequence>
<evidence type="ECO:0000256" key="10">
    <source>
        <dbReference type="RuleBase" id="RU003355"/>
    </source>
</evidence>
<gene>
    <name evidence="17" type="ORF">EPH95_07310</name>
</gene>
<dbReference type="OrthoDB" id="9798386at2"/>
<evidence type="ECO:0000256" key="12">
    <source>
        <dbReference type="SAM" id="SignalP"/>
    </source>
</evidence>
<dbReference type="InterPro" id="IPR023827">
    <property type="entry name" value="Peptidase_S8_Asp-AS"/>
</dbReference>
<proteinExistence type="inferred from homology"/>
<evidence type="ECO:0000313" key="17">
    <source>
        <dbReference type="EMBL" id="QDI91012.1"/>
    </source>
</evidence>
<dbReference type="PROSITE" id="PS00137">
    <property type="entry name" value="SUBTILASE_HIS"/>
    <property type="match status" value="1"/>
</dbReference>
<feature type="domain" description="Inhibitor I9" evidence="15">
    <location>
        <begin position="50"/>
        <end position="135"/>
    </location>
</feature>
<comment type="similarity">
    <text evidence="1 9 10">Belongs to the peptidase S8 family.</text>
</comment>
<evidence type="ECO:0000313" key="18">
    <source>
        <dbReference type="Proteomes" id="UP000319756"/>
    </source>
</evidence>
<dbReference type="PRINTS" id="PR00723">
    <property type="entry name" value="SUBTILISIN"/>
</dbReference>
<dbReference type="InterPro" id="IPR054470">
    <property type="entry name" value="FIMAH_dom"/>
</dbReference>
<dbReference type="PANTHER" id="PTHR43806:SF65">
    <property type="entry name" value="SERINE PROTEASE APRX"/>
    <property type="match status" value="1"/>
</dbReference>
<dbReference type="SUPFAM" id="SSF52743">
    <property type="entry name" value="Subtilisin-like"/>
    <property type="match status" value="1"/>
</dbReference>
<dbReference type="GO" id="GO:0006508">
    <property type="term" value="P:proteolysis"/>
    <property type="evidence" value="ECO:0007669"/>
    <property type="project" value="UniProtKB-KW"/>
</dbReference>
<evidence type="ECO:0000256" key="4">
    <source>
        <dbReference type="ARBA" id="ARBA00022670"/>
    </source>
</evidence>
<keyword evidence="18" id="KW-1185">Reference proteome</keyword>
<dbReference type="CDD" id="cd07474">
    <property type="entry name" value="Peptidases_S8_subtilisin_Vpr-like"/>
    <property type="match status" value="1"/>
</dbReference>
<keyword evidence="5 12" id="KW-0732">Signal</keyword>
<keyword evidence="7 9" id="KW-0720">Serine protease</keyword>
<dbReference type="CDD" id="cd02133">
    <property type="entry name" value="PA_C5a_like"/>
    <property type="match status" value="1"/>
</dbReference>
<evidence type="ECO:0000256" key="1">
    <source>
        <dbReference type="ARBA" id="ARBA00011073"/>
    </source>
</evidence>
<feature type="region of interest" description="Disordered" evidence="11">
    <location>
        <begin position="200"/>
        <end position="228"/>
    </location>
</feature>
<evidence type="ECO:0000259" key="16">
    <source>
        <dbReference type="Pfam" id="PF22888"/>
    </source>
</evidence>
<feature type="active site" description="Charge relay system" evidence="8 9">
    <location>
        <position position="181"/>
    </location>
</feature>
<dbReference type="AlphaFoldDB" id="A0A514LGP2"/>
<dbReference type="InterPro" id="IPR015500">
    <property type="entry name" value="Peptidase_S8_subtilisin-rel"/>
</dbReference>
<dbReference type="InterPro" id="IPR034213">
    <property type="entry name" value="S8_Vpr-like"/>
</dbReference>
<dbReference type="InterPro" id="IPR000209">
    <property type="entry name" value="Peptidase_S8/S53_dom"/>
</dbReference>
<dbReference type="Proteomes" id="UP000319756">
    <property type="component" value="Chromosome"/>
</dbReference>
<feature type="domain" description="FIMAH" evidence="16">
    <location>
        <begin position="815"/>
        <end position="879"/>
    </location>
</feature>
<dbReference type="InterPro" id="IPR003137">
    <property type="entry name" value="PA_domain"/>
</dbReference>
<feature type="domain" description="PA" evidence="14">
    <location>
        <begin position="380"/>
        <end position="455"/>
    </location>
</feature>
<dbReference type="InterPro" id="IPR010259">
    <property type="entry name" value="S8pro/Inhibitor_I9"/>
</dbReference>
<dbReference type="InterPro" id="IPR023828">
    <property type="entry name" value="Peptidase_S8_Ser-AS"/>
</dbReference>
<dbReference type="Pfam" id="PF00082">
    <property type="entry name" value="Peptidase_S8"/>
    <property type="match status" value="1"/>
</dbReference>
<feature type="active site" description="Charge relay system" evidence="8 9">
    <location>
        <position position="225"/>
    </location>
</feature>
<evidence type="ECO:0000256" key="8">
    <source>
        <dbReference type="PIRSR" id="PIRSR615500-1"/>
    </source>
</evidence>
<dbReference type="GO" id="GO:0004252">
    <property type="term" value="F:serine-type endopeptidase activity"/>
    <property type="evidence" value="ECO:0007669"/>
    <property type="project" value="UniProtKB-UniRule"/>
</dbReference>
<feature type="signal peptide" evidence="12">
    <location>
        <begin position="1"/>
        <end position="28"/>
    </location>
</feature>
<dbReference type="EMBL" id="CP035485">
    <property type="protein sequence ID" value="QDI91012.1"/>
    <property type="molecule type" value="Genomic_DNA"/>
</dbReference>
<organism evidence="17 18">
    <name type="scientific">Salicibibacter halophilus</name>
    <dbReference type="NCBI Taxonomy" id="2502791"/>
    <lineage>
        <taxon>Bacteria</taxon>
        <taxon>Bacillati</taxon>
        <taxon>Bacillota</taxon>
        <taxon>Bacilli</taxon>
        <taxon>Bacillales</taxon>
        <taxon>Bacillaceae</taxon>
        <taxon>Salicibibacter</taxon>
    </lineage>
</organism>
<dbReference type="RefSeq" id="WP_142088671.1">
    <property type="nucleotide sequence ID" value="NZ_CP035485.1"/>
</dbReference>
<dbReference type="SUPFAM" id="SSF52025">
    <property type="entry name" value="PA domain"/>
    <property type="match status" value="1"/>
</dbReference>
<dbReference type="Pfam" id="PF02225">
    <property type="entry name" value="PA"/>
    <property type="match status" value="1"/>
</dbReference>
<feature type="domain" description="Peptidase S8/S53" evidence="13">
    <location>
        <begin position="172"/>
        <end position="581"/>
    </location>
</feature>
<dbReference type="PANTHER" id="PTHR43806">
    <property type="entry name" value="PEPTIDASE S8"/>
    <property type="match status" value="1"/>
</dbReference>
<dbReference type="PROSITE" id="PS51892">
    <property type="entry name" value="SUBTILASE"/>
    <property type="match status" value="1"/>
</dbReference>
<dbReference type="KEGG" id="sale:EPH95_07310"/>
<evidence type="ECO:0000256" key="5">
    <source>
        <dbReference type="ARBA" id="ARBA00022729"/>
    </source>
</evidence>
<evidence type="ECO:0000256" key="7">
    <source>
        <dbReference type="ARBA" id="ARBA00022825"/>
    </source>
</evidence>
<keyword evidence="3" id="KW-0964">Secreted</keyword>
<evidence type="ECO:0000259" key="13">
    <source>
        <dbReference type="Pfam" id="PF00082"/>
    </source>
</evidence>
<dbReference type="PROSITE" id="PS00136">
    <property type="entry name" value="SUBTILASE_ASP"/>
    <property type="match status" value="1"/>
</dbReference>